<accession>A0A0W0R6H3</accession>
<dbReference type="PANTHER" id="PTHR43065:SF10">
    <property type="entry name" value="PEROXIDE STRESS-ACTIVATED HISTIDINE KINASE MAK3"/>
    <property type="match status" value="1"/>
</dbReference>
<reference evidence="10 12" key="1">
    <citation type="submission" date="2015-11" db="EMBL/GenBank/DDBJ databases">
        <title>Identification of large and diverse effector repertoires of 38 Legionella species.</title>
        <authorList>
            <person name="Burstein D."/>
            <person name="Amaro F."/>
            <person name="Zusman T."/>
            <person name="Lifshitz Z."/>
            <person name="Cohen O."/>
            <person name="Gilbert J.A."/>
            <person name="Pupko T."/>
            <person name="Shuman H.A."/>
            <person name="Segal G."/>
        </authorList>
    </citation>
    <scope>NUCLEOTIDE SEQUENCE [LARGE SCALE GENOMIC DNA]</scope>
    <source>
        <strain evidence="10 12">1762-AUS-E</strain>
    </source>
</reference>
<name>A0A0W0R6H3_9GAMM</name>
<evidence type="ECO:0000259" key="9">
    <source>
        <dbReference type="PROSITE" id="PS50109"/>
    </source>
</evidence>
<sequence length="423" mass="49386">MYATYSKQELEDEITKLKNKTTSQNDIIHRQSKEIHWLTAELKKKSQYDQLFYKNIHNLLFDNIHFLFQNCIEATALLDSHLNLIIFNNSFEKVIPLIFSTQINYSTNFKLVIATCPKLEIKIISACEQLSIGQKKNITIENSPDKIEELYHFELTIHKLQNTKKEIEYIFSLQDFSEYKRNEIRERKEQVQFARMAKQKALKELSATIAHELIQPLTAIKTYCYGALLQAKKNPQKTIDFTYPLEKIALHSSHAAELVNRLRNFMKEETLFLNQTNLHELIKKALNYLFYESNHPTLIFTFDLDERIPEAMLDGLKIMQLFINLGRNSIEALQDTKEAHPKIYVKTEWKNNIIHVNFRDNGPGIPPYIQERLLHTPYTTKSQGMGLGLSICRAIVQSHGGIFQVKQHKEKGAWFYFTLSVKG</sequence>
<keyword evidence="6 10" id="KW-0418">Kinase</keyword>
<dbReference type="Pfam" id="PF02518">
    <property type="entry name" value="HATPase_c"/>
    <property type="match status" value="1"/>
</dbReference>
<dbReference type="InterPro" id="IPR004358">
    <property type="entry name" value="Sig_transdc_His_kin-like_C"/>
</dbReference>
<dbReference type="GO" id="GO:0005524">
    <property type="term" value="F:ATP binding"/>
    <property type="evidence" value="ECO:0007669"/>
    <property type="project" value="UniProtKB-KW"/>
</dbReference>
<evidence type="ECO:0000256" key="7">
    <source>
        <dbReference type="ARBA" id="ARBA00022840"/>
    </source>
</evidence>
<dbReference type="EMBL" id="LR134410">
    <property type="protein sequence ID" value="VEH81061.1"/>
    <property type="molecule type" value="Genomic_DNA"/>
</dbReference>
<dbReference type="AlphaFoldDB" id="A0A0W0R6H3"/>
<keyword evidence="8" id="KW-0902">Two-component regulatory system</keyword>
<evidence type="ECO:0000313" key="10">
    <source>
        <dbReference type="EMBL" id="KTC66619.1"/>
    </source>
</evidence>
<dbReference type="SUPFAM" id="SSF55874">
    <property type="entry name" value="ATPase domain of HSP90 chaperone/DNA topoisomerase II/histidine kinase"/>
    <property type="match status" value="1"/>
</dbReference>
<dbReference type="Proteomes" id="UP000281170">
    <property type="component" value="Chromosome"/>
</dbReference>
<dbReference type="GO" id="GO:0000155">
    <property type="term" value="F:phosphorelay sensor kinase activity"/>
    <property type="evidence" value="ECO:0007669"/>
    <property type="project" value="InterPro"/>
</dbReference>
<dbReference type="SUPFAM" id="SSF47384">
    <property type="entry name" value="Homodimeric domain of signal transducing histidine kinase"/>
    <property type="match status" value="1"/>
</dbReference>
<evidence type="ECO:0000256" key="6">
    <source>
        <dbReference type="ARBA" id="ARBA00022777"/>
    </source>
</evidence>
<keyword evidence="3" id="KW-0597">Phosphoprotein</keyword>
<organism evidence="10 12">
    <name type="scientific">Legionella adelaidensis</name>
    <dbReference type="NCBI Taxonomy" id="45056"/>
    <lineage>
        <taxon>Bacteria</taxon>
        <taxon>Pseudomonadati</taxon>
        <taxon>Pseudomonadota</taxon>
        <taxon>Gammaproteobacteria</taxon>
        <taxon>Legionellales</taxon>
        <taxon>Legionellaceae</taxon>
        <taxon>Legionella</taxon>
    </lineage>
</organism>
<evidence type="ECO:0000313" key="11">
    <source>
        <dbReference type="EMBL" id="VEH81061.1"/>
    </source>
</evidence>
<dbReference type="InterPro" id="IPR005467">
    <property type="entry name" value="His_kinase_dom"/>
</dbReference>
<evidence type="ECO:0000256" key="2">
    <source>
        <dbReference type="ARBA" id="ARBA00012438"/>
    </source>
</evidence>
<dbReference type="Proteomes" id="UP000054859">
    <property type="component" value="Unassembled WGS sequence"/>
</dbReference>
<dbReference type="PANTHER" id="PTHR43065">
    <property type="entry name" value="SENSOR HISTIDINE KINASE"/>
    <property type="match status" value="1"/>
</dbReference>
<dbReference type="KEGG" id="ladl:NCTC12735_00019"/>
<dbReference type="PROSITE" id="PS50109">
    <property type="entry name" value="HIS_KIN"/>
    <property type="match status" value="1"/>
</dbReference>
<dbReference type="SMART" id="SM00388">
    <property type="entry name" value="HisKA"/>
    <property type="match status" value="1"/>
</dbReference>
<feature type="domain" description="Histidine kinase" evidence="9">
    <location>
        <begin position="208"/>
        <end position="423"/>
    </location>
</feature>
<dbReference type="RefSeq" id="WP_058462276.1">
    <property type="nucleotide sequence ID" value="NZ_CAAAHS010000010.1"/>
</dbReference>
<evidence type="ECO:0000256" key="3">
    <source>
        <dbReference type="ARBA" id="ARBA00022553"/>
    </source>
</evidence>
<evidence type="ECO:0000256" key="1">
    <source>
        <dbReference type="ARBA" id="ARBA00000085"/>
    </source>
</evidence>
<dbReference type="PATRIC" id="fig|45056.6.peg.1319"/>
<protein>
    <recommendedName>
        <fullName evidence="2">histidine kinase</fullName>
        <ecNumber evidence="2">2.7.13.3</ecNumber>
    </recommendedName>
</protein>
<evidence type="ECO:0000256" key="5">
    <source>
        <dbReference type="ARBA" id="ARBA00022741"/>
    </source>
</evidence>
<dbReference type="Gene3D" id="1.10.287.130">
    <property type="match status" value="1"/>
</dbReference>
<proteinExistence type="predicted"/>
<evidence type="ECO:0000313" key="13">
    <source>
        <dbReference type="Proteomes" id="UP000281170"/>
    </source>
</evidence>
<dbReference type="EC" id="2.7.13.3" evidence="2"/>
<dbReference type="OrthoDB" id="1931120at2"/>
<dbReference type="STRING" id="45056.Lade_1277"/>
<dbReference type="InterPro" id="IPR003594">
    <property type="entry name" value="HATPase_dom"/>
</dbReference>
<dbReference type="SMART" id="SM00387">
    <property type="entry name" value="HATPase_c"/>
    <property type="match status" value="1"/>
</dbReference>
<dbReference type="InterPro" id="IPR036890">
    <property type="entry name" value="HATPase_C_sf"/>
</dbReference>
<keyword evidence="5" id="KW-0547">Nucleotide-binding</keyword>
<keyword evidence="4 11" id="KW-0808">Transferase</keyword>
<dbReference type="InterPro" id="IPR036097">
    <property type="entry name" value="HisK_dim/P_sf"/>
</dbReference>
<gene>
    <name evidence="11" type="primary">fixL</name>
    <name evidence="10" type="ORF">Lade_1277</name>
    <name evidence="11" type="ORF">NCTC12735_00019</name>
</gene>
<dbReference type="PRINTS" id="PR00344">
    <property type="entry name" value="BCTRLSENSOR"/>
</dbReference>
<comment type="catalytic activity">
    <reaction evidence="1">
        <text>ATP + protein L-histidine = ADP + protein N-phospho-L-histidine.</text>
        <dbReference type="EC" id="2.7.13.3"/>
    </reaction>
</comment>
<reference evidence="11 13" key="2">
    <citation type="submission" date="2018-12" db="EMBL/GenBank/DDBJ databases">
        <authorList>
            <consortium name="Pathogen Informatics"/>
        </authorList>
    </citation>
    <scope>NUCLEOTIDE SEQUENCE [LARGE SCALE GENOMIC DNA]</scope>
    <source>
        <strain evidence="11 13">NCTC12735</strain>
    </source>
</reference>
<dbReference type="Gene3D" id="3.30.565.10">
    <property type="entry name" value="Histidine kinase-like ATPase, C-terminal domain"/>
    <property type="match status" value="1"/>
</dbReference>
<evidence type="ECO:0000256" key="4">
    <source>
        <dbReference type="ARBA" id="ARBA00022679"/>
    </source>
</evidence>
<evidence type="ECO:0000313" key="12">
    <source>
        <dbReference type="Proteomes" id="UP000054859"/>
    </source>
</evidence>
<keyword evidence="7" id="KW-0067">ATP-binding</keyword>
<keyword evidence="12" id="KW-1185">Reference proteome</keyword>
<evidence type="ECO:0000256" key="8">
    <source>
        <dbReference type="ARBA" id="ARBA00023012"/>
    </source>
</evidence>
<dbReference type="EMBL" id="LNKA01000001">
    <property type="protein sequence ID" value="KTC66619.1"/>
    <property type="molecule type" value="Genomic_DNA"/>
</dbReference>
<dbReference type="InterPro" id="IPR003661">
    <property type="entry name" value="HisK_dim/P_dom"/>
</dbReference>
<dbReference type="CDD" id="cd00082">
    <property type="entry name" value="HisKA"/>
    <property type="match status" value="1"/>
</dbReference>